<accession>A0ABQ9IH96</accession>
<evidence type="ECO:0000256" key="1">
    <source>
        <dbReference type="SAM" id="Phobius"/>
    </source>
</evidence>
<sequence>MCGRSCRVEMTARQYWVHTLISQRLLKGQLTKIYHDMRSYRRKFFNYFRISSTSFDELLRGVGSKITCQPTNMRTPVSPEERFAVTLRYGNPHCYDVIRLIWTVIDAQLGSMTRAMGFWPRTHTRGLVEHHLIQYCCGGVIVVAHVAIVAPLDYVFILLRKLVLQFIIVKTTRKAAWDTLLHTCLAAKTDNNWEVIAGDFYNRTNFRNCVGAVNGEAIHLVSPKDSSSLYYNHK</sequence>
<evidence type="ECO:0000313" key="3">
    <source>
        <dbReference type="Proteomes" id="UP001159363"/>
    </source>
</evidence>
<keyword evidence="3" id="KW-1185">Reference proteome</keyword>
<gene>
    <name evidence="2" type="ORF">PR048_001398</name>
</gene>
<evidence type="ECO:0000313" key="2">
    <source>
        <dbReference type="EMBL" id="KAJ8896057.1"/>
    </source>
</evidence>
<feature type="transmembrane region" description="Helical" evidence="1">
    <location>
        <begin position="132"/>
        <end position="159"/>
    </location>
</feature>
<comment type="caution">
    <text evidence="2">The sequence shown here is derived from an EMBL/GenBank/DDBJ whole genome shotgun (WGS) entry which is preliminary data.</text>
</comment>
<keyword evidence="1" id="KW-0472">Membrane</keyword>
<keyword evidence="1" id="KW-0812">Transmembrane</keyword>
<keyword evidence="1" id="KW-1133">Transmembrane helix</keyword>
<name>A0ABQ9IH96_9NEOP</name>
<proteinExistence type="predicted"/>
<protein>
    <submittedName>
        <fullName evidence="2">Uncharacterized protein</fullName>
    </submittedName>
</protein>
<reference evidence="2 3" key="1">
    <citation type="submission" date="2023-02" db="EMBL/GenBank/DDBJ databases">
        <title>LHISI_Scaffold_Assembly.</title>
        <authorList>
            <person name="Stuart O.P."/>
            <person name="Cleave R."/>
            <person name="Magrath M.J.L."/>
            <person name="Mikheyev A.S."/>
        </authorList>
    </citation>
    <scope>NUCLEOTIDE SEQUENCE [LARGE SCALE GENOMIC DNA]</scope>
    <source>
        <strain evidence="2">Daus_M_001</strain>
        <tissue evidence="2">Leg muscle</tissue>
    </source>
</reference>
<dbReference type="EMBL" id="JARBHB010000001">
    <property type="protein sequence ID" value="KAJ8896057.1"/>
    <property type="molecule type" value="Genomic_DNA"/>
</dbReference>
<organism evidence="2 3">
    <name type="scientific">Dryococelus australis</name>
    <dbReference type="NCBI Taxonomy" id="614101"/>
    <lineage>
        <taxon>Eukaryota</taxon>
        <taxon>Metazoa</taxon>
        <taxon>Ecdysozoa</taxon>
        <taxon>Arthropoda</taxon>
        <taxon>Hexapoda</taxon>
        <taxon>Insecta</taxon>
        <taxon>Pterygota</taxon>
        <taxon>Neoptera</taxon>
        <taxon>Polyneoptera</taxon>
        <taxon>Phasmatodea</taxon>
        <taxon>Verophasmatodea</taxon>
        <taxon>Anareolatae</taxon>
        <taxon>Phasmatidae</taxon>
        <taxon>Eurycanthinae</taxon>
        <taxon>Dryococelus</taxon>
    </lineage>
</organism>
<dbReference type="Proteomes" id="UP001159363">
    <property type="component" value="Chromosome 1"/>
</dbReference>